<reference evidence="2" key="1">
    <citation type="submission" date="2017-01" db="EMBL/GenBank/DDBJ databases">
        <authorList>
            <person name="Varghese N."/>
            <person name="Submissions S."/>
        </authorList>
    </citation>
    <scope>NUCLEOTIDE SEQUENCE [LARGE SCALE GENOMIC DNA]</scope>
    <source>
        <strain evidence="2">DSM 46698</strain>
    </source>
</reference>
<dbReference type="Proteomes" id="UP000186026">
    <property type="component" value="Unassembled WGS sequence"/>
</dbReference>
<name>A0A1N7KEP2_9BACT</name>
<dbReference type="EMBL" id="FTOP01000002">
    <property type="protein sequence ID" value="SIS59944.1"/>
    <property type="molecule type" value="Genomic_DNA"/>
</dbReference>
<accession>A0A1N7KEP2</accession>
<gene>
    <name evidence="1" type="ORF">SAMN05421761_10215</name>
</gene>
<dbReference type="AlphaFoldDB" id="A0A1N7KEP2"/>
<proteinExistence type="predicted"/>
<protein>
    <recommendedName>
        <fullName evidence="3">HTH cro/C1-type domain-containing protein</fullName>
    </recommendedName>
</protein>
<evidence type="ECO:0008006" key="3">
    <source>
        <dbReference type="Google" id="ProtNLM"/>
    </source>
</evidence>
<evidence type="ECO:0000313" key="1">
    <source>
        <dbReference type="EMBL" id="SIS59944.1"/>
    </source>
</evidence>
<organism evidence="1 2">
    <name type="scientific">Belliella pelovolcani</name>
    <dbReference type="NCBI Taxonomy" id="529505"/>
    <lineage>
        <taxon>Bacteria</taxon>
        <taxon>Pseudomonadati</taxon>
        <taxon>Bacteroidota</taxon>
        <taxon>Cytophagia</taxon>
        <taxon>Cytophagales</taxon>
        <taxon>Cyclobacteriaceae</taxon>
        <taxon>Belliella</taxon>
    </lineage>
</organism>
<sequence>MKEEDKKRTIKEVKFKEEFEEIGALFNQGSIKSLSRLHEIKPTNLSKELNMGYYTFLDKLSNPEKLSIEEIIKLSIVVGTDYRRILEVICVEIKSKFGL</sequence>
<keyword evidence="2" id="KW-1185">Reference proteome</keyword>
<dbReference type="OrthoDB" id="1443382at2"/>
<evidence type="ECO:0000313" key="2">
    <source>
        <dbReference type="Proteomes" id="UP000186026"/>
    </source>
</evidence>
<dbReference type="RefSeq" id="WP_076498212.1">
    <property type="nucleotide sequence ID" value="NZ_FTOP01000002.1"/>
</dbReference>